<protein>
    <submittedName>
        <fullName evidence="1">Uncharacterized protein</fullName>
    </submittedName>
</protein>
<proteinExistence type="predicted"/>
<dbReference type="Proteomes" id="UP000800093">
    <property type="component" value="Unassembled WGS sequence"/>
</dbReference>
<dbReference type="EMBL" id="ML986590">
    <property type="protein sequence ID" value="KAF2267585.1"/>
    <property type="molecule type" value="Genomic_DNA"/>
</dbReference>
<sequence length="218" mass="23879">PRQPSTPRISFSTTGTTVFGYPSQGGLISLSPAHIPDFTFLALDRLNPALTRHSSPATEDAFCDKLLRLGAKWWDSRARYHLLTGALEGEEDCLAALEDGSAPEASVRESTWMCVAWVSGGGFVVAECDDERVGGGEEVPEDVGRLGLCGNMEERGRVLRDRFQGRFYADVKEYDGVAWIGGLERRKEGEHGELERTWEDDEFEIVDGGDGHGDIAEG</sequence>
<dbReference type="OrthoDB" id="4487429at2759"/>
<gene>
    <name evidence="1" type="ORF">CC78DRAFT_456807</name>
</gene>
<dbReference type="AlphaFoldDB" id="A0A9P4N2R6"/>
<evidence type="ECO:0000313" key="1">
    <source>
        <dbReference type="EMBL" id="KAF2267585.1"/>
    </source>
</evidence>
<feature type="non-terminal residue" evidence="1">
    <location>
        <position position="1"/>
    </location>
</feature>
<comment type="caution">
    <text evidence="1">The sequence shown here is derived from an EMBL/GenBank/DDBJ whole genome shotgun (WGS) entry which is preliminary data.</text>
</comment>
<reference evidence="2" key="1">
    <citation type="journal article" date="2020" name="Stud. Mycol.">
        <title>101 Dothideomycetes genomes: A test case for predicting lifestyles and emergence of pathogens.</title>
        <authorList>
            <person name="Haridas S."/>
            <person name="Albert R."/>
            <person name="Binder M."/>
            <person name="Bloem J."/>
            <person name="LaButti K."/>
            <person name="Salamov A."/>
            <person name="Andreopoulos B."/>
            <person name="Baker S."/>
            <person name="Barry K."/>
            <person name="Bills G."/>
            <person name="Bluhm B."/>
            <person name="Cannon C."/>
            <person name="Castanera R."/>
            <person name="Culley D."/>
            <person name="Daum C."/>
            <person name="Ezra D."/>
            <person name="Gonzalez J."/>
            <person name="Henrissat B."/>
            <person name="Kuo A."/>
            <person name="Liang C."/>
            <person name="Lipzen A."/>
            <person name="Lutzoni F."/>
            <person name="Magnuson J."/>
            <person name="Mondo S."/>
            <person name="Nolan M."/>
            <person name="Ohm R."/>
            <person name="Pangilinan J."/>
            <person name="Park H.-J."/>
            <person name="Ramirez L."/>
            <person name="Alfaro M."/>
            <person name="Sun H."/>
            <person name="Tritt A."/>
            <person name="Yoshinaga Y."/>
            <person name="Zwiers L.-H."/>
            <person name="Turgeon B."/>
            <person name="Goodwin S."/>
            <person name="Spatafora J."/>
            <person name="Crous P."/>
            <person name="Grigoriev I."/>
        </authorList>
    </citation>
    <scope>NUCLEOTIDE SEQUENCE [LARGE SCALE GENOMIC DNA]</scope>
    <source>
        <strain evidence="2">CBS 304.66</strain>
    </source>
</reference>
<keyword evidence="2" id="KW-1185">Reference proteome</keyword>
<accession>A0A9P4N2R6</accession>
<organism evidence="1 2">
    <name type="scientific">Lojkania enalia</name>
    <dbReference type="NCBI Taxonomy" id="147567"/>
    <lineage>
        <taxon>Eukaryota</taxon>
        <taxon>Fungi</taxon>
        <taxon>Dikarya</taxon>
        <taxon>Ascomycota</taxon>
        <taxon>Pezizomycotina</taxon>
        <taxon>Dothideomycetes</taxon>
        <taxon>Pleosporomycetidae</taxon>
        <taxon>Pleosporales</taxon>
        <taxon>Pleosporales incertae sedis</taxon>
        <taxon>Lojkania</taxon>
    </lineage>
</organism>
<name>A0A9P4N2R6_9PLEO</name>
<evidence type="ECO:0000313" key="2">
    <source>
        <dbReference type="Proteomes" id="UP000800093"/>
    </source>
</evidence>